<dbReference type="AlphaFoldDB" id="A0A0C3H7R1"/>
<dbReference type="PANTHER" id="PTHR38166:SF1">
    <property type="entry name" value="C2H2-TYPE DOMAIN-CONTAINING PROTEIN"/>
    <property type="match status" value="1"/>
</dbReference>
<proteinExistence type="predicted"/>
<dbReference type="EMBL" id="KN832880">
    <property type="protein sequence ID" value="KIM98466.1"/>
    <property type="molecule type" value="Genomic_DNA"/>
</dbReference>
<sequence length="341" mass="38995">MDNSILDTPRTSSPDDLRNALLPIIAPVIHAEAADTTQSTAKRGESSTQKFACPFFKYDPIKYGAQDKRRCDCIGWTDISRLKEHLTRSHAQKTYCPKCYREFPSVDGLYKHTSLGPCVPRSGRPPDGITNDVFRKLRSRKKNSRRQNDHEKWVEIYLTLFPNRQHVPSPYLEKPQGKMLVRLEDHEEYMRTEFQRLVDSRVEMKEVWKDKGELKTILGECLEETLKGYRRKSGLDFYGDDADVVSYDQTSTTQLHEPSPPIYAHYAAHGIMPQDGAVARLVCEHCFLENCLCRSSVCDGKNISLSTESSTDSITYMSDYMSPSDPWVNEEFAFNAENASI</sequence>
<reference evidence="1 2" key="1">
    <citation type="submission" date="2014-04" db="EMBL/GenBank/DDBJ databases">
        <authorList>
            <consortium name="DOE Joint Genome Institute"/>
            <person name="Kuo A."/>
            <person name="Martino E."/>
            <person name="Perotto S."/>
            <person name="Kohler A."/>
            <person name="Nagy L.G."/>
            <person name="Floudas D."/>
            <person name="Copeland A."/>
            <person name="Barry K.W."/>
            <person name="Cichocki N."/>
            <person name="Veneault-Fourrey C."/>
            <person name="LaButti K."/>
            <person name="Lindquist E.A."/>
            <person name="Lipzen A."/>
            <person name="Lundell T."/>
            <person name="Morin E."/>
            <person name="Murat C."/>
            <person name="Sun H."/>
            <person name="Tunlid A."/>
            <person name="Henrissat B."/>
            <person name="Grigoriev I.V."/>
            <person name="Hibbett D.S."/>
            <person name="Martin F."/>
            <person name="Nordberg H.P."/>
            <person name="Cantor M.N."/>
            <person name="Hua S.X."/>
        </authorList>
    </citation>
    <scope>NUCLEOTIDE SEQUENCE [LARGE SCALE GENOMIC DNA]</scope>
    <source>
        <strain evidence="1 2">Zn</strain>
    </source>
</reference>
<evidence type="ECO:0000313" key="1">
    <source>
        <dbReference type="EMBL" id="KIM98466.1"/>
    </source>
</evidence>
<evidence type="ECO:0000313" key="2">
    <source>
        <dbReference type="Proteomes" id="UP000054321"/>
    </source>
</evidence>
<keyword evidence="2" id="KW-1185">Reference proteome</keyword>
<accession>A0A0C3H7R1</accession>
<gene>
    <name evidence="1" type="ORF">OIDMADRAFT_181831</name>
</gene>
<reference evidence="2" key="2">
    <citation type="submission" date="2015-01" db="EMBL/GenBank/DDBJ databases">
        <title>Evolutionary Origins and Diversification of the Mycorrhizal Mutualists.</title>
        <authorList>
            <consortium name="DOE Joint Genome Institute"/>
            <consortium name="Mycorrhizal Genomics Consortium"/>
            <person name="Kohler A."/>
            <person name="Kuo A."/>
            <person name="Nagy L.G."/>
            <person name="Floudas D."/>
            <person name="Copeland A."/>
            <person name="Barry K.W."/>
            <person name="Cichocki N."/>
            <person name="Veneault-Fourrey C."/>
            <person name="LaButti K."/>
            <person name="Lindquist E.A."/>
            <person name="Lipzen A."/>
            <person name="Lundell T."/>
            <person name="Morin E."/>
            <person name="Murat C."/>
            <person name="Riley R."/>
            <person name="Ohm R."/>
            <person name="Sun H."/>
            <person name="Tunlid A."/>
            <person name="Henrissat B."/>
            <person name="Grigoriev I.V."/>
            <person name="Hibbett D.S."/>
            <person name="Martin F."/>
        </authorList>
    </citation>
    <scope>NUCLEOTIDE SEQUENCE [LARGE SCALE GENOMIC DNA]</scope>
    <source>
        <strain evidence="2">Zn</strain>
    </source>
</reference>
<dbReference type="OrthoDB" id="4738706at2759"/>
<dbReference type="InParanoid" id="A0A0C3H7R1"/>
<protein>
    <recommendedName>
        <fullName evidence="3">C2H2-type domain-containing protein</fullName>
    </recommendedName>
</protein>
<dbReference type="HOGENOM" id="CLU_814071_0_0_1"/>
<dbReference type="Proteomes" id="UP000054321">
    <property type="component" value="Unassembled WGS sequence"/>
</dbReference>
<evidence type="ECO:0008006" key="3">
    <source>
        <dbReference type="Google" id="ProtNLM"/>
    </source>
</evidence>
<name>A0A0C3H7R1_OIDMZ</name>
<dbReference type="PANTHER" id="PTHR38166">
    <property type="entry name" value="C2H2-TYPE DOMAIN-CONTAINING PROTEIN-RELATED"/>
    <property type="match status" value="1"/>
</dbReference>
<organism evidence="1 2">
    <name type="scientific">Oidiodendron maius (strain Zn)</name>
    <dbReference type="NCBI Taxonomy" id="913774"/>
    <lineage>
        <taxon>Eukaryota</taxon>
        <taxon>Fungi</taxon>
        <taxon>Dikarya</taxon>
        <taxon>Ascomycota</taxon>
        <taxon>Pezizomycotina</taxon>
        <taxon>Leotiomycetes</taxon>
        <taxon>Leotiomycetes incertae sedis</taxon>
        <taxon>Myxotrichaceae</taxon>
        <taxon>Oidiodendron</taxon>
    </lineage>
</organism>